<dbReference type="AlphaFoldDB" id="A0A376B4D2"/>
<dbReference type="EMBL" id="UFAJ01000161">
    <property type="protein sequence ID" value="SSD59557.1"/>
    <property type="molecule type" value="Genomic_DNA"/>
</dbReference>
<dbReference type="OrthoDB" id="1421013at2759"/>
<accession>A0A376B4D2</accession>
<reference evidence="3" key="1">
    <citation type="submission" date="2018-06" db="EMBL/GenBank/DDBJ databases">
        <authorList>
            <person name="Guldener U."/>
        </authorList>
    </citation>
    <scope>NUCLEOTIDE SEQUENCE [LARGE SCALE GENOMIC DNA]</scope>
    <source>
        <strain evidence="3">UTAD17</strain>
    </source>
</reference>
<dbReference type="Proteomes" id="UP000262825">
    <property type="component" value="Unassembled WGS sequence"/>
</dbReference>
<feature type="compositionally biased region" description="Polar residues" evidence="1">
    <location>
        <begin position="134"/>
        <end position="145"/>
    </location>
</feature>
<dbReference type="VEuPathDB" id="FungiDB:SCODWIG_01318"/>
<feature type="compositionally biased region" description="Low complexity" evidence="1">
    <location>
        <begin position="161"/>
        <end position="172"/>
    </location>
</feature>
<feature type="region of interest" description="Disordered" evidence="1">
    <location>
        <begin position="103"/>
        <end position="188"/>
    </location>
</feature>
<protein>
    <recommendedName>
        <fullName evidence="4">Exosome complex protein</fullName>
    </recommendedName>
</protein>
<sequence length="188" mass="21566">MAEETIKFNKYVSYLNKQLDSLLNSLQTELINKSLDDKLMQVTTSNNATLNRLEICNKYAYVLSSLLFVYMKLNNTKDLSPILKEISRVRSYMDEANKLKDLANIPKQNDEKKKSFNHSSISEQNFTKGKHTRFNQTNEEGSSLKDNILEKLHKKTVSPRNTKSLSSSTNSKKPGKVDKKRNTVKKGK</sequence>
<gene>
    <name evidence="2" type="ORF">SCODWIG_01318</name>
</gene>
<evidence type="ECO:0000313" key="2">
    <source>
        <dbReference type="EMBL" id="SSD59557.1"/>
    </source>
</evidence>
<evidence type="ECO:0000256" key="1">
    <source>
        <dbReference type="SAM" id="MobiDB-lite"/>
    </source>
</evidence>
<organism evidence="2 3">
    <name type="scientific">Saccharomycodes ludwigii</name>
    <dbReference type="NCBI Taxonomy" id="36035"/>
    <lineage>
        <taxon>Eukaryota</taxon>
        <taxon>Fungi</taxon>
        <taxon>Dikarya</taxon>
        <taxon>Ascomycota</taxon>
        <taxon>Saccharomycotina</taxon>
        <taxon>Saccharomycetes</taxon>
        <taxon>Saccharomycodales</taxon>
        <taxon>Saccharomycodaceae</taxon>
        <taxon>Saccharomycodes</taxon>
    </lineage>
</organism>
<evidence type="ECO:0000313" key="3">
    <source>
        <dbReference type="Proteomes" id="UP000262825"/>
    </source>
</evidence>
<proteinExistence type="predicted"/>
<keyword evidence="3" id="KW-1185">Reference proteome</keyword>
<evidence type="ECO:0008006" key="4">
    <source>
        <dbReference type="Google" id="ProtNLM"/>
    </source>
</evidence>
<name>A0A376B4D2_9ASCO</name>
<feature type="compositionally biased region" description="Polar residues" evidence="1">
    <location>
        <begin position="117"/>
        <end position="127"/>
    </location>
</feature>